<evidence type="ECO:0000313" key="4">
    <source>
        <dbReference type="EMBL" id="KAH3708318.1"/>
    </source>
</evidence>
<dbReference type="SMART" id="SM00175">
    <property type="entry name" value="RAB"/>
    <property type="match status" value="1"/>
</dbReference>
<sequence>MYYRGAQAAVVVYDITSQKSFTRAVSWIKELKQQANSQIVILLTGNKADRAADHRKVSKDEGQRLAEENNLIFTECSAKTGMSVGEIFMSIAQTMARHGVPSPEKDAGKSVKLEKDSGKKGCC</sequence>
<evidence type="ECO:0008006" key="6">
    <source>
        <dbReference type="Google" id="ProtNLM"/>
    </source>
</evidence>
<dbReference type="InterPro" id="IPR001806">
    <property type="entry name" value="Small_GTPase"/>
</dbReference>
<evidence type="ECO:0000256" key="2">
    <source>
        <dbReference type="ARBA" id="ARBA00022741"/>
    </source>
</evidence>
<evidence type="ECO:0000256" key="1">
    <source>
        <dbReference type="ARBA" id="ARBA00006270"/>
    </source>
</evidence>
<comment type="similarity">
    <text evidence="1">Belongs to the small GTPase superfamily. Rab family.</text>
</comment>
<keyword evidence="2" id="KW-0547">Nucleotide-binding</keyword>
<evidence type="ECO:0000256" key="3">
    <source>
        <dbReference type="SAM" id="MobiDB-lite"/>
    </source>
</evidence>
<dbReference type="Gene3D" id="3.40.50.300">
    <property type="entry name" value="P-loop containing nucleotide triphosphate hydrolases"/>
    <property type="match status" value="1"/>
</dbReference>
<organism evidence="4 5">
    <name type="scientific">Dreissena polymorpha</name>
    <name type="common">Zebra mussel</name>
    <name type="synonym">Mytilus polymorpha</name>
    <dbReference type="NCBI Taxonomy" id="45954"/>
    <lineage>
        <taxon>Eukaryota</taxon>
        <taxon>Metazoa</taxon>
        <taxon>Spiralia</taxon>
        <taxon>Lophotrochozoa</taxon>
        <taxon>Mollusca</taxon>
        <taxon>Bivalvia</taxon>
        <taxon>Autobranchia</taxon>
        <taxon>Heteroconchia</taxon>
        <taxon>Euheterodonta</taxon>
        <taxon>Imparidentia</taxon>
        <taxon>Neoheterodontei</taxon>
        <taxon>Myida</taxon>
        <taxon>Dreissenoidea</taxon>
        <taxon>Dreissenidae</taxon>
        <taxon>Dreissena</taxon>
    </lineage>
</organism>
<keyword evidence="5" id="KW-1185">Reference proteome</keyword>
<evidence type="ECO:0000313" key="5">
    <source>
        <dbReference type="Proteomes" id="UP000828390"/>
    </source>
</evidence>
<dbReference type="AlphaFoldDB" id="A0A9D4BW29"/>
<dbReference type="GO" id="GO:0005525">
    <property type="term" value="F:GTP binding"/>
    <property type="evidence" value="ECO:0007669"/>
    <property type="project" value="InterPro"/>
</dbReference>
<reference evidence="4" key="2">
    <citation type="submission" date="2020-11" db="EMBL/GenBank/DDBJ databases">
        <authorList>
            <person name="McCartney M.A."/>
            <person name="Auch B."/>
            <person name="Kono T."/>
            <person name="Mallez S."/>
            <person name="Becker A."/>
            <person name="Gohl D.M."/>
            <person name="Silverstein K.A.T."/>
            <person name="Koren S."/>
            <person name="Bechman K.B."/>
            <person name="Herman A."/>
            <person name="Abrahante J.E."/>
            <person name="Garbe J."/>
        </authorList>
    </citation>
    <scope>NUCLEOTIDE SEQUENCE</scope>
    <source>
        <strain evidence="4">Duluth1</strain>
        <tissue evidence="4">Whole animal</tissue>
    </source>
</reference>
<dbReference type="EMBL" id="JAIWYP010000014">
    <property type="protein sequence ID" value="KAH3708318.1"/>
    <property type="molecule type" value="Genomic_DNA"/>
</dbReference>
<feature type="region of interest" description="Disordered" evidence="3">
    <location>
        <begin position="98"/>
        <end position="123"/>
    </location>
</feature>
<dbReference type="Proteomes" id="UP000828390">
    <property type="component" value="Unassembled WGS sequence"/>
</dbReference>
<name>A0A9D4BW29_DREPO</name>
<dbReference type="Pfam" id="PF00071">
    <property type="entry name" value="Ras"/>
    <property type="match status" value="1"/>
</dbReference>
<accession>A0A9D4BW29</accession>
<reference evidence="4" key="1">
    <citation type="journal article" date="2019" name="bioRxiv">
        <title>The Genome of the Zebra Mussel, Dreissena polymorpha: A Resource for Invasive Species Research.</title>
        <authorList>
            <person name="McCartney M.A."/>
            <person name="Auch B."/>
            <person name="Kono T."/>
            <person name="Mallez S."/>
            <person name="Zhang Y."/>
            <person name="Obille A."/>
            <person name="Becker A."/>
            <person name="Abrahante J.E."/>
            <person name="Garbe J."/>
            <person name="Badalamenti J.P."/>
            <person name="Herman A."/>
            <person name="Mangelson H."/>
            <person name="Liachko I."/>
            <person name="Sullivan S."/>
            <person name="Sone E.D."/>
            <person name="Koren S."/>
            <person name="Silverstein K.A.T."/>
            <person name="Beckman K.B."/>
            <person name="Gohl D.M."/>
        </authorList>
    </citation>
    <scope>NUCLEOTIDE SEQUENCE</scope>
    <source>
        <strain evidence="4">Duluth1</strain>
        <tissue evidence="4">Whole animal</tissue>
    </source>
</reference>
<feature type="compositionally biased region" description="Basic and acidic residues" evidence="3">
    <location>
        <begin position="103"/>
        <end position="123"/>
    </location>
</feature>
<proteinExistence type="inferred from homology"/>
<comment type="caution">
    <text evidence="4">The sequence shown here is derived from an EMBL/GenBank/DDBJ whole genome shotgun (WGS) entry which is preliminary data.</text>
</comment>
<dbReference type="SMART" id="SM00173">
    <property type="entry name" value="RAS"/>
    <property type="match status" value="1"/>
</dbReference>
<dbReference type="PROSITE" id="PS51419">
    <property type="entry name" value="RAB"/>
    <property type="match status" value="1"/>
</dbReference>
<dbReference type="GO" id="GO:0003924">
    <property type="term" value="F:GTPase activity"/>
    <property type="evidence" value="ECO:0007669"/>
    <property type="project" value="InterPro"/>
</dbReference>
<dbReference type="InterPro" id="IPR027417">
    <property type="entry name" value="P-loop_NTPase"/>
</dbReference>
<dbReference type="PANTHER" id="PTHR47978">
    <property type="match status" value="1"/>
</dbReference>
<gene>
    <name evidence="4" type="ORF">DPMN_067765</name>
</gene>
<dbReference type="PROSITE" id="PS51421">
    <property type="entry name" value="RAS"/>
    <property type="match status" value="1"/>
</dbReference>
<dbReference type="SUPFAM" id="SSF52540">
    <property type="entry name" value="P-loop containing nucleoside triphosphate hydrolases"/>
    <property type="match status" value="1"/>
</dbReference>
<protein>
    <recommendedName>
        <fullName evidence="6">Rab5</fullName>
    </recommendedName>
</protein>